<organism evidence="2 3">
    <name type="scientific">Acaulospora morrowiae</name>
    <dbReference type="NCBI Taxonomy" id="94023"/>
    <lineage>
        <taxon>Eukaryota</taxon>
        <taxon>Fungi</taxon>
        <taxon>Fungi incertae sedis</taxon>
        <taxon>Mucoromycota</taxon>
        <taxon>Glomeromycotina</taxon>
        <taxon>Glomeromycetes</taxon>
        <taxon>Diversisporales</taxon>
        <taxon>Acaulosporaceae</taxon>
        <taxon>Acaulospora</taxon>
    </lineage>
</organism>
<sequence length="238" mass="26651">MASENNSAYEKGPLPTFTIVDSAEKQSSNKLRSCCICIPERTGVAIILSFYFLSGFLSSVASFFYITESSDTLDIVFLVISGILYFLVFVSGFLGLSFIRKDNAVMMYKLSIASWIITMSLLFYNLTTYILEIVFKSSSVQQCQEDFDQEIDCNQVVNIILIKDALKFAFSEFFSVYYPIIHSLTPVLPYAVDQNGQMTPYAAYVTKPPTSLDWIPPPTYTVRANDASSETNNTSTLP</sequence>
<feature type="transmembrane region" description="Helical" evidence="1">
    <location>
        <begin position="72"/>
        <end position="98"/>
    </location>
</feature>
<protein>
    <submittedName>
        <fullName evidence="2">12823_t:CDS:1</fullName>
    </submittedName>
</protein>
<dbReference type="EMBL" id="CAJVPV010002631">
    <property type="protein sequence ID" value="CAG8531866.1"/>
    <property type="molecule type" value="Genomic_DNA"/>
</dbReference>
<dbReference type="AlphaFoldDB" id="A0A9N9FFB6"/>
<accession>A0A9N9FFB6</accession>
<proteinExistence type="predicted"/>
<dbReference type="Proteomes" id="UP000789342">
    <property type="component" value="Unassembled WGS sequence"/>
</dbReference>
<keyword evidence="1" id="KW-1133">Transmembrane helix</keyword>
<feature type="transmembrane region" description="Helical" evidence="1">
    <location>
        <begin position="110"/>
        <end position="131"/>
    </location>
</feature>
<keyword evidence="1" id="KW-0472">Membrane</keyword>
<reference evidence="2" key="1">
    <citation type="submission" date="2021-06" db="EMBL/GenBank/DDBJ databases">
        <authorList>
            <person name="Kallberg Y."/>
            <person name="Tangrot J."/>
            <person name="Rosling A."/>
        </authorList>
    </citation>
    <scope>NUCLEOTIDE SEQUENCE</scope>
    <source>
        <strain evidence="2">CL551</strain>
    </source>
</reference>
<feature type="transmembrane region" description="Helical" evidence="1">
    <location>
        <begin position="42"/>
        <end position="66"/>
    </location>
</feature>
<evidence type="ECO:0000313" key="2">
    <source>
        <dbReference type="EMBL" id="CAG8531866.1"/>
    </source>
</evidence>
<gene>
    <name evidence="2" type="ORF">AMORRO_LOCUS4710</name>
</gene>
<evidence type="ECO:0000313" key="3">
    <source>
        <dbReference type="Proteomes" id="UP000789342"/>
    </source>
</evidence>
<keyword evidence="3" id="KW-1185">Reference proteome</keyword>
<keyword evidence="1" id="KW-0812">Transmembrane</keyword>
<dbReference type="OrthoDB" id="2376363at2759"/>
<name>A0A9N9FFB6_9GLOM</name>
<comment type="caution">
    <text evidence="2">The sequence shown here is derived from an EMBL/GenBank/DDBJ whole genome shotgun (WGS) entry which is preliminary data.</text>
</comment>
<evidence type="ECO:0000256" key="1">
    <source>
        <dbReference type="SAM" id="Phobius"/>
    </source>
</evidence>